<comment type="caution">
    <text evidence="2">The sequence shown here is derived from an EMBL/GenBank/DDBJ whole genome shotgun (WGS) entry which is preliminary data.</text>
</comment>
<name>A0A0G1SFC6_9BACT</name>
<dbReference type="Gene3D" id="3.90.550.10">
    <property type="entry name" value="Spore Coat Polysaccharide Biosynthesis Protein SpsA, Chain A"/>
    <property type="match status" value="1"/>
</dbReference>
<dbReference type="InterPro" id="IPR005835">
    <property type="entry name" value="NTP_transferase_dom"/>
</dbReference>
<dbReference type="InterPro" id="IPR029044">
    <property type="entry name" value="Nucleotide-diphossugar_trans"/>
</dbReference>
<dbReference type="InterPro" id="IPR005908">
    <property type="entry name" value="G1P_thy_trans_l"/>
</dbReference>
<protein>
    <submittedName>
        <fullName evidence="2">Glucose-1-phosphate thymidyltransferase</fullName>
    </submittedName>
</protein>
<dbReference type="EMBL" id="LCMS01000010">
    <property type="protein sequence ID" value="KKU40788.1"/>
    <property type="molecule type" value="Genomic_DNA"/>
</dbReference>
<dbReference type="PANTHER" id="PTHR42883">
    <property type="entry name" value="GLUCOSE-1-PHOSPHATE THYMIDYLTRANSFERASE"/>
    <property type="match status" value="1"/>
</dbReference>
<dbReference type="STRING" id="1618994.UX57_C0010G0032"/>
<accession>A0A0G1SFC6</accession>
<evidence type="ECO:0000313" key="3">
    <source>
        <dbReference type="Proteomes" id="UP000034795"/>
    </source>
</evidence>
<evidence type="ECO:0000313" key="2">
    <source>
        <dbReference type="EMBL" id="KKU40788.1"/>
    </source>
</evidence>
<dbReference type="NCBIfam" id="TIGR01208">
    <property type="entry name" value="rmlA_long"/>
    <property type="match status" value="1"/>
</dbReference>
<dbReference type="Pfam" id="PF00483">
    <property type="entry name" value="NTP_transferase"/>
    <property type="match status" value="1"/>
</dbReference>
<organism evidence="2 3">
    <name type="scientific">Candidatus Uhrbacteria bacterium GW2011_GWE2_46_68</name>
    <dbReference type="NCBI Taxonomy" id="1618994"/>
    <lineage>
        <taxon>Bacteria</taxon>
        <taxon>Candidatus Uhriibacteriota</taxon>
    </lineage>
</organism>
<dbReference type="CDD" id="cd04189">
    <property type="entry name" value="G1P_TT_long"/>
    <property type="match status" value="1"/>
</dbReference>
<dbReference type="PANTHER" id="PTHR42883:SF2">
    <property type="entry name" value="THYMIDYLYLTRANSFERASE"/>
    <property type="match status" value="1"/>
</dbReference>
<dbReference type="SUPFAM" id="SSF53448">
    <property type="entry name" value="Nucleotide-diphospho-sugar transferases"/>
    <property type="match status" value="1"/>
</dbReference>
<gene>
    <name evidence="2" type="ORF">UX57_C0010G0032</name>
</gene>
<dbReference type="Proteomes" id="UP000034795">
    <property type="component" value="Unassembled WGS sequence"/>
</dbReference>
<dbReference type="AlphaFoldDB" id="A0A0G1SFC6"/>
<sequence length="360" mass="40217">MKALIAAGGRATRLRPITWTINKHLIPLANKPMLWHVITKIVEAGIKDIYVNVNPGEQEVMREALGDGEAWGAHITYVEQRGGARGVAHVVANAEEYLRGDKFLFFLGDNIILGSLRPFVERFLREDLDCLLAFSRVKDPQRFGVPEFREDGTLKRVVEKPVQPPSDFAVTGIYFYNDRFFEAYQNIQPSARGEYEITDVNTWFIDHGRVGYEEITGWWKDTGTPEALLEGNALIKDDLPKNHYAVESEVPIEAQVQGLVKIGINTVITPDCLIRGPVVIGSNCHIEGSYIGPYTSIGDGAKIVRSEVEHSIVFPNVFIDTRRRIIDSIIGKNAQVVDVQGTHPRSGHRMVIGENSSVEL</sequence>
<proteinExistence type="predicted"/>
<keyword evidence="2" id="KW-0808">Transferase</keyword>
<dbReference type="GO" id="GO:0016740">
    <property type="term" value="F:transferase activity"/>
    <property type="evidence" value="ECO:0007669"/>
    <property type="project" value="UniProtKB-KW"/>
</dbReference>
<dbReference type="Gene3D" id="2.160.10.10">
    <property type="entry name" value="Hexapeptide repeat proteins"/>
    <property type="match status" value="1"/>
</dbReference>
<evidence type="ECO:0000259" key="1">
    <source>
        <dbReference type="Pfam" id="PF00483"/>
    </source>
</evidence>
<feature type="domain" description="Nucleotidyl transferase" evidence="1">
    <location>
        <begin position="2"/>
        <end position="236"/>
    </location>
</feature>
<reference evidence="2 3" key="1">
    <citation type="journal article" date="2015" name="Nature">
        <title>rRNA introns, odd ribosomes, and small enigmatic genomes across a large radiation of phyla.</title>
        <authorList>
            <person name="Brown C.T."/>
            <person name="Hug L.A."/>
            <person name="Thomas B.C."/>
            <person name="Sharon I."/>
            <person name="Castelle C.J."/>
            <person name="Singh A."/>
            <person name="Wilkins M.J."/>
            <person name="Williams K.H."/>
            <person name="Banfield J.F."/>
        </authorList>
    </citation>
    <scope>NUCLEOTIDE SEQUENCE [LARGE SCALE GENOMIC DNA]</scope>
</reference>
<dbReference type="PATRIC" id="fig|1618994.3.peg.694"/>